<keyword evidence="4 10" id="KW-0812">Transmembrane</keyword>
<comment type="caution">
    <text evidence="12">The sequence shown here is derived from an EMBL/GenBank/DDBJ whole genome shotgun (WGS) entry which is preliminary data.</text>
</comment>
<dbReference type="EMBL" id="CAKMRJ010000001">
    <property type="protein sequence ID" value="CAH1415661.1"/>
    <property type="molecule type" value="Genomic_DNA"/>
</dbReference>
<dbReference type="GO" id="GO:0016020">
    <property type="term" value="C:membrane"/>
    <property type="evidence" value="ECO:0007669"/>
    <property type="project" value="UniProtKB-SubCell"/>
</dbReference>
<dbReference type="PANTHER" id="PTHR32468">
    <property type="entry name" value="CATION/H + ANTIPORTER"/>
    <property type="match status" value="1"/>
</dbReference>
<evidence type="ECO:0000256" key="1">
    <source>
        <dbReference type="ARBA" id="ARBA00004141"/>
    </source>
</evidence>
<feature type="transmembrane region" description="Helical" evidence="10">
    <location>
        <begin position="31"/>
        <end position="51"/>
    </location>
</feature>
<keyword evidence="5" id="KW-0630">Potassium</keyword>
<name>A0AAU9LQM1_9ASTR</name>
<evidence type="ECO:0000313" key="13">
    <source>
        <dbReference type="Proteomes" id="UP001157418"/>
    </source>
</evidence>
<feature type="transmembrane region" description="Helical" evidence="10">
    <location>
        <begin position="96"/>
        <end position="119"/>
    </location>
</feature>
<keyword evidence="6 10" id="KW-1133">Transmembrane helix</keyword>
<comment type="subcellular location">
    <subcellularLocation>
        <location evidence="1">Membrane</location>
        <topology evidence="1">Multi-pass membrane protein</topology>
    </subcellularLocation>
</comment>
<keyword evidence="2" id="KW-0813">Transport</keyword>
<keyword evidence="3" id="KW-0633">Potassium transport</keyword>
<proteinExistence type="inferred from homology"/>
<comment type="similarity">
    <text evidence="9">Belongs to the monovalent cation:proton antiporter 2 (CPA2) transporter (TC 2.A.37) family. CHX (TC 2.A.37.4) subfamily.</text>
</comment>
<evidence type="ECO:0000313" key="12">
    <source>
        <dbReference type="EMBL" id="CAH1415661.1"/>
    </source>
</evidence>
<evidence type="ECO:0000256" key="9">
    <source>
        <dbReference type="ARBA" id="ARBA00038341"/>
    </source>
</evidence>
<feature type="transmembrane region" description="Helical" evidence="10">
    <location>
        <begin position="63"/>
        <end position="84"/>
    </location>
</feature>
<evidence type="ECO:0000256" key="3">
    <source>
        <dbReference type="ARBA" id="ARBA00022538"/>
    </source>
</evidence>
<sequence length="129" mass="14565">MANISLLYFLFLVGVEFDIVVIWYINWKAILIATVGVILPSLIGISFSLLLHQRTQFFKQGTFILFLRVALFVTTFPMFSRILVELKFINTELGQIVMSSALVNDIRVWILLAVAIALAENESVNLATL</sequence>
<evidence type="ECO:0000256" key="4">
    <source>
        <dbReference type="ARBA" id="ARBA00022692"/>
    </source>
</evidence>
<reference evidence="12 13" key="1">
    <citation type="submission" date="2022-01" db="EMBL/GenBank/DDBJ databases">
        <authorList>
            <person name="Xiong W."/>
            <person name="Schranz E."/>
        </authorList>
    </citation>
    <scope>NUCLEOTIDE SEQUENCE [LARGE SCALE GENOMIC DNA]</scope>
</reference>
<evidence type="ECO:0000256" key="2">
    <source>
        <dbReference type="ARBA" id="ARBA00022448"/>
    </source>
</evidence>
<keyword evidence="7" id="KW-0406">Ion transport</keyword>
<evidence type="ECO:0000256" key="8">
    <source>
        <dbReference type="ARBA" id="ARBA00023136"/>
    </source>
</evidence>
<protein>
    <recommendedName>
        <fullName evidence="11">Cation/H+ exchanger transmembrane domain-containing protein</fullName>
    </recommendedName>
</protein>
<evidence type="ECO:0000256" key="10">
    <source>
        <dbReference type="SAM" id="Phobius"/>
    </source>
</evidence>
<dbReference type="Proteomes" id="UP001157418">
    <property type="component" value="Unassembled WGS sequence"/>
</dbReference>
<evidence type="ECO:0000256" key="7">
    <source>
        <dbReference type="ARBA" id="ARBA00023065"/>
    </source>
</evidence>
<dbReference type="GO" id="GO:0012505">
    <property type="term" value="C:endomembrane system"/>
    <property type="evidence" value="ECO:0007669"/>
    <property type="project" value="TreeGrafter"/>
</dbReference>
<keyword evidence="8 10" id="KW-0472">Membrane</keyword>
<evidence type="ECO:0000256" key="5">
    <source>
        <dbReference type="ARBA" id="ARBA00022958"/>
    </source>
</evidence>
<dbReference type="InterPro" id="IPR006153">
    <property type="entry name" value="Cation/H_exchanger_TM"/>
</dbReference>
<dbReference type="InterPro" id="IPR038770">
    <property type="entry name" value="Na+/solute_symporter_sf"/>
</dbReference>
<organism evidence="12 13">
    <name type="scientific">Lactuca virosa</name>
    <dbReference type="NCBI Taxonomy" id="75947"/>
    <lineage>
        <taxon>Eukaryota</taxon>
        <taxon>Viridiplantae</taxon>
        <taxon>Streptophyta</taxon>
        <taxon>Embryophyta</taxon>
        <taxon>Tracheophyta</taxon>
        <taxon>Spermatophyta</taxon>
        <taxon>Magnoliopsida</taxon>
        <taxon>eudicotyledons</taxon>
        <taxon>Gunneridae</taxon>
        <taxon>Pentapetalae</taxon>
        <taxon>asterids</taxon>
        <taxon>campanulids</taxon>
        <taxon>Asterales</taxon>
        <taxon>Asteraceae</taxon>
        <taxon>Cichorioideae</taxon>
        <taxon>Cichorieae</taxon>
        <taxon>Lactucinae</taxon>
        <taxon>Lactuca</taxon>
    </lineage>
</organism>
<dbReference type="PANTHER" id="PTHR32468:SF26">
    <property type="entry name" value="CATION_H(+) ANTIPORTER 15"/>
    <property type="match status" value="1"/>
</dbReference>
<keyword evidence="13" id="KW-1185">Reference proteome</keyword>
<dbReference type="Pfam" id="PF00999">
    <property type="entry name" value="Na_H_Exchanger"/>
    <property type="match status" value="1"/>
</dbReference>
<dbReference type="GO" id="GO:0015297">
    <property type="term" value="F:antiporter activity"/>
    <property type="evidence" value="ECO:0007669"/>
    <property type="project" value="InterPro"/>
</dbReference>
<dbReference type="GO" id="GO:0006813">
    <property type="term" value="P:potassium ion transport"/>
    <property type="evidence" value="ECO:0007669"/>
    <property type="project" value="UniProtKB-KW"/>
</dbReference>
<dbReference type="GO" id="GO:0006885">
    <property type="term" value="P:regulation of pH"/>
    <property type="evidence" value="ECO:0007669"/>
    <property type="project" value="TreeGrafter"/>
</dbReference>
<dbReference type="AlphaFoldDB" id="A0AAU9LQM1"/>
<accession>A0AAU9LQM1</accession>
<dbReference type="GO" id="GO:1902600">
    <property type="term" value="P:proton transmembrane transport"/>
    <property type="evidence" value="ECO:0007669"/>
    <property type="project" value="InterPro"/>
</dbReference>
<feature type="transmembrane region" description="Helical" evidence="10">
    <location>
        <begin position="7"/>
        <end position="25"/>
    </location>
</feature>
<dbReference type="InterPro" id="IPR050794">
    <property type="entry name" value="CPA2_transporter"/>
</dbReference>
<feature type="domain" description="Cation/H+ exchanger transmembrane" evidence="11">
    <location>
        <begin position="1"/>
        <end position="121"/>
    </location>
</feature>
<dbReference type="Gene3D" id="1.20.1530.20">
    <property type="match status" value="1"/>
</dbReference>
<evidence type="ECO:0000259" key="11">
    <source>
        <dbReference type="Pfam" id="PF00999"/>
    </source>
</evidence>
<evidence type="ECO:0000256" key="6">
    <source>
        <dbReference type="ARBA" id="ARBA00022989"/>
    </source>
</evidence>
<gene>
    <name evidence="12" type="ORF">LVIROSA_LOCUS3492</name>
</gene>